<evidence type="ECO:0008006" key="3">
    <source>
        <dbReference type="Google" id="ProtNLM"/>
    </source>
</evidence>
<organism evidence="1 2">
    <name type="scientific">Marivirga sericea</name>
    <dbReference type="NCBI Taxonomy" id="1028"/>
    <lineage>
        <taxon>Bacteria</taxon>
        <taxon>Pseudomonadati</taxon>
        <taxon>Bacteroidota</taxon>
        <taxon>Cytophagia</taxon>
        <taxon>Cytophagales</taxon>
        <taxon>Marivirgaceae</taxon>
        <taxon>Marivirga</taxon>
    </lineage>
</organism>
<dbReference type="InterPro" id="IPR036278">
    <property type="entry name" value="Sialidase_sf"/>
</dbReference>
<dbReference type="RefSeq" id="WP_085516893.1">
    <property type="nucleotide sequence ID" value="NZ_FXAW01000003.1"/>
</dbReference>
<dbReference type="OrthoDB" id="749229at2"/>
<proteinExistence type="predicted"/>
<dbReference type="InterPro" id="IPR015943">
    <property type="entry name" value="WD40/YVTN_repeat-like_dom_sf"/>
</dbReference>
<evidence type="ECO:0000313" key="1">
    <source>
        <dbReference type="EMBL" id="SMG30615.1"/>
    </source>
</evidence>
<gene>
    <name evidence="1" type="ORF">SAMN05661096_01989</name>
</gene>
<reference evidence="2" key="1">
    <citation type="submission" date="2017-04" db="EMBL/GenBank/DDBJ databases">
        <authorList>
            <person name="Varghese N."/>
            <person name="Submissions S."/>
        </authorList>
    </citation>
    <scope>NUCLEOTIDE SEQUENCE [LARGE SCALE GENOMIC DNA]</scope>
    <source>
        <strain evidence="2">DSM 4125</strain>
    </source>
</reference>
<dbReference type="Gene3D" id="2.130.10.10">
    <property type="entry name" value="YVTN repeat-like/Quinoprotein amine dehydrogenase"/>
    <property type="match status" value="1"/>
</dbReference>
<dbReference type="Proteomes" id="UP000193804">
    <property type="component" value="Unassembled WGS sequence"/>
</dbReference>
<sequence>MRFVYNILLLILSLAFTSCERFNSEPIMVQKDFDDWTVLQIPNGEAAYAVSGSIDDVLVVTTMTKVYATNDAGDSWTEVADFSGIMPGLIEQNDSLFIFAASGQRDDYDIASVVARFSTDKGYTWQEDKANLYSGWSIPIKYVEAENDVSYKIKENIFRLDGSSTDYVGASDIEKTIGNYTTQLEIPFEYILNNVHLDDLNRLYVAASYGTVNENGTVKSGDRNSPALVFVSKNELP</sequence>
<keyword evidence="2" id="KW-1185">Reference proteome</keyword>
<dbReference type="SUPFAM" id="SSF50939">
    <property type="entry name" value="Sialidases"/>
    <property type="match status" value="1"/>
</dbReference>
<name>A0A1X7JRJ9_9BACT</name>
<dbReference type="PROSITE" id="PS51257">
    <property type="entry name" value="PROKAR_LIPOPROTEIN"/>
    <property type="match status" value="1"/>
</dbReference>
<evidence type="ECO:0000313" key="2">
    <source>
        <dbReference type="Proteomes" id="UP000193804"/>
    </source>
</evidence>
<protein>
    <recommendedName>
        <fullName evidence="3">Exo-alpha-sialidase</fullName>
    </recommendedName>
</protein>
<accession>A0A1X7JRJ9</accession>
<dbReference type="AlphaFoldDB" id="A0A1X7JRJ9"/>
<dbReference type="EMBL" id="FXAW01000003">
    <property type="protein sequence ID" value="SMG30615.1"/>
    <property type="molecule type" value="Genomic_DNA"/>
</dbReference>